<keyword evidence="3" id="KW-1185">Reference proteome</keyword>
<name>A0A5S9P390_9GAMM</name>
<evidence type="ECO:0008006" key="4">
    <source>
        <dbReference type="Google" id="ProtNLM"/>
    </source>
</evidence>
<protein>
    <recommendedName>
        <fullName evidence="4">Phage virion morphogenesis protein</fullName>
    </recommendedName>
</protein>
<evidence type="ECO:0000313" key="3">
    <source>
        <dbReference type="Proteomes" id="UP000441399"/>
    </source>
</evidence>
<dbReference type="Proteomes" id="UP000441399">
    <property type="component" value="Unassembled WGS sequence"/>
</dbReference>
<dbReference type="Pfam" id="PF05069">
    <property type="entry name" value="Phage_tail_S"/>
    <property type="match status" value="1"/>
</dbReference>
<reference evidence="1 3" key="1">
    <citation type="submission" date="2019-11" db="EMBL/GenBank/DDBJ databases">
        <authorList>
            <person name="Holert J."/>
        </authorList>
    </citation>
    <scope>NUCLEOTIDE SEQUENCE [LARGE SCALE GENOMIC DNA]</scope>
    <source>
        <strain evidence="1">SB11_3</strain>
    </source>
</reference>
<evidence type="ECO:0000313" key="2">
    <source>
        <dbReference type="EMBL" id="CAA0122856.1"/>
    </source>
</evidence>
<evidence type="ECO:0000313" key="1">
    <source>
        <dbReference type="EMBL" id="CAA0097613.1"/>
    </source>
</evidence>
<proteinExistence type="predicted"/>
<dbReference type="OrthoDB" id="2081253at2"/>
<dbReference type="EMBL" id="CACSIO010000004">
    <property type="protein sequence ID" value="CAA0097613.1"/>
    <property type="molecule type" value="Genomic_DNA"/>
</dbReference>
<dbReference type="NCBIfam" id="TIGR01635">
    <property type="entry name" value="tail_comp_S"/>
    <property type="match status" value="1"/>
</dbReference>
<organism evidence="1 3">
    <name type="scientific">BD1-7 clade bacterium</name>
    <dbReference type="NCBI Taxonomy" id="2029982"/>
    <lineage>
        <taxon>Bacteria</taxon>
        <taxon>Pseudomonadati</taxon>
        <taxon>Pseudomonadota</taxon>
        <taxon>Gammaproteobacteria</taxon>
        <taxon>Cellvibrionales</taxon>
        <taxon>Spongiibacteraceae</taxon>
        <taxon>BD1-7 clade</taxon>
    </lineage>
</organism>
<dbReference type="EMBL" id="CACSIO010000045">
    <property type="protein sequence ID" value="CAA0122856.1"/>
    <property type="molecule type" value="Genomic_DNA"/>
</dbReference>
<accession>A0A5S9P390</accession>
<dbReference type="AlphaFoldDB" id="A0A5S9P390"/>
<dbReference type="InterPro" id="IPR006522">
    <property type="entry name" value="Phage_virion_morphogenesis"/>
</dbReference>
<sequence>MSTELTLHLAELNHRIQQLADANVGELLPSLATEGESQTRRRIETEKTAPDGSPWLAWSEGYTKTRHSNHSLLENEGNLLDSITADHNADTAIWGSNLPYAAAQQFGYKKRNLPAREYLGLSQANRADMIAIIDNWVDQQLRT</sequence>
<gene>
    <name evidence="2" type="ORF">OPDIPICF_02696</name>
    <name evidence="1" type="ORF">OPDIPICF_04116</name>
</gene>